<gene>
    <name evidence="2" type="ORF">BLL42_09745</name>
</gene>
<accession>A0A1J0EJ52</accession>
<evidence type="ECO:0000313" key="2">
    <source>
        <dbReference type="EMBL" id="APC15999.1"/>
    </source>
</evidence>
<name>A0A1J0EJ52_9PSED</name>
<evidence type="ECO:0000256" key="1">
    <source>
        <dbReference type="SAM" id="Phobius"/>
    </source>
</evidence>
<proteinExistence type="predicted"/>
<evidence type="ECO:0000313" key="3">
    <source>
        <dbReference type="Proteomes" id="UP000182567"/>
    </source>
</evidence>
<feature type="transmembrane region" description="Helical" evidence="1">
    <location>
        <begin position="21"/>
        <end position="43"/>
    </location>
</feature>
<keyword evidence="1" id="KW-1133">Transmembrane helix</keyword>
<protein>
    <submittedName>
        <fullName evidence="2">Histidine phosphatase family protein</fullName>
    </submittedName>
</protein>
<sequence>MESRRGLVGIKRSLNVGGLTRVKRIAIVLLAALFVIALTVWLLRPVGPADLAHGNFSGDKALAASWAKGDTIVLIRHVERCDHSSAPCLDSADGITERARAVAVGIGSQFAHLGLTNADIYNSPLTRTVQTSHYMFNTLGSAQDWLFNCKGTMLRDVLAHKVAGRNLVLVTHSECMAQLEKELKLPTSPTPGYGASLFFTVDTAQTNPKRLGLIEASDWQSVDIK</sequence>
<dbReference type="CDD" id="cd07040">
    <property type="entry name" value="HP"/>
    <property type="match status" value="1"/>
</dbReference>
<dbReference type="AlphaFoldDB" id="A0A1J0EJ52"/>
<dbReference type="GeneID" id="46908518"/>
<dbReference type="EMBL" id="CP017886">
    <property type="protein sequence ID" value="APC15999.1"/>
    <property type="molecule type" value="Genomic_DNA"/>
</dbReference>
<dbReference type="SUPFAM" id="SSF53254">
    <property type="entry name" value="Phosphoglycerate mutase-like"/>
    <property type="match status" value="1"/>
</dbReference>
<dbReference type="OrthoDB" id="6195868at2"/>
<organism evidence="2 3">
    <name type="scientific">Pseudomonas frederiksbergensis</name>
    <dbReference type="NCBI Taxonomy" id="104087"/>
    <lineage>
        <taxon>Bacteria</taxon>
        <taxon>Pseudomonadati</taxon>
        <taxon>Pseudomonadota</taxon>
        <taxon>Gammaproteobacteria</taxon>
        <taxon>Pseudomonadales</taxon>
        <taxon>Pseudomonadaceae</taxon>
        <taxon>Pseudomonas</taxon>
    </lineage>
</organism>
<dbReference type="Gene3D" id="3.40.50.1240">
    <property type="entry name" value="Phosphoglycerate mutase-like"/>
    <property type="match status" value="1"/>
</dbReference>
<dbReference type="InterPro" id="IPR029033">
    <property type="entry name" value="His_PPase_superfam"/>
</dbReference>
<keyword evidence="1" id="KW-0812">Transmembrane</keyword>
<dbReference type="RefSeq" id="WP_071555729.1">
    <property type="nucleotide sequence ID" value="NZ_CP017886.1"/>
</dbReference>
<keyword evidence="1" id="KW-0472">Membrane</keyword>
<reference evidence="3" key="1">
    <citation type="submission" date="2016-10" db="EMBL/GenBank/DDBJ databases">
        <title>Pseudomonas frederiksbergensis ERGS4:02 complete genome.</title>
        <authorList>
            <person name="Kumar R."/>
            <person name="Acharya V."/>
            <person name="Singh D."/>
        </authorList>
    </citation>
    <scope>NUCLEOTIDE SEQUENCE [LARGE SCALE GENOMIC DNA]</scope>
    <source>
        <strain evidence="3">ERGS4:02</strain>
    </source>
</reference>
<dbReference type="Proteomes" id="UP000182567">
    <property type="component" value="Chromosome"/>
</dbReference>